<dbReference type="Pfam" id="PF05367">
    <property type="entry name" value="Phage_endo_I"/>
    <property type="match status" value="1"/>
</dbReference>
<sequence>MVRFPKKNSTSKYRSSLEDYVIADLKFRNINFKYESTILQYVKPITKHRYTPDITLDNGILVEIKGYFTSSDRKKHLLVKEQYPDLDIRFVFGNSKNKLNKNSKTTYADWCEKNNIKYADKTIPRDWVIIN</sequence>
<dbReference type="CDD" id="cd22324">
    <property type="entry name" value="Endonuclease_I"/>
    <property type="match status" value="1"/>
</dbReference>
<dbReference type="GO" id="GO:0016032">
    <property type="term" value="P:viral process"/>
    <property type="evidence" value="ECO:0007669"/>
    <property type="project" value="InterPro"/>
</dbReference>
<proteinExistence type="predicted"/>
<dbReference type="SUPFAM" id="SSF52980">
    <property type="entry name" value="Restriction endonuclease-like"/>
    <property type="match status" value="1"/>
</dbReference>
<dbReference type="Gene3D" id="3.40.91.30">
    <property type="match status" value="1"/>
</dbReference>
<accession>A0A6J5M0F5</accession>
<keyword evidence="1" id="KW-0255">Endonuclease</keyword>
<evidence type="ECO:0000313" key="1">
    <source>
        <dbReference type="EMBL" id="CAB4140335.1"/>
    </source>
</evidence>
<keyword evidence="1" id="KW-0378">Hydrolase</keyword>
<organism evidence="1">
    <name type="scientific">uncultured Caudovirales phage</name>
    <dbReference type="NCBI Taxonomy" id="2100421"/>
    <lineage>
        <taxon>Viruses</taxon>
        <taxon>Duplodnaviria</taxon>
        <taxon>Heunggongvirae</taxon>
        <taxon>Uroviricota</taxon>
        <taxon>Caudoviricetes</taxon>
        <taxon>Peduoviridae</taxon>
        <taxon>Maltschvirus</taxon>
        <taxon>Maltschvirus maltsch</taxon>
    </lineage>
</organism>
<name>A0A6J5M0F5_9CAUD</name>
<gene>
    <name evidence="1" type="ORF">UFOVP396_30</name>
</gene>
<dbReference type="GO" id="GO:0008833">
    <property type="term" value="F:deoxyribonuclease IV (phage-T4-induced) activity"/>
    <property type="evidence" value="ECO:0007669"/>
    <property type="project" value="InterPro"/>
</dbReference>
<dbReference type="InterPro" id="IPR008029">
    <property type="entry name" value="Phage_T7_Gp3_endoDNaseI"/>
</dbReference>
<dbReference type="EMBL" id="LR796381">
    <property type="protein sequence ID" value="CAB4140335.1"/>
    <property type="molecule type" value="Genomic_DNA"/>
</dbReference>
<dbReference type="InterPro" id="IPR011335">
    <property type="entry name" value="Restrct_endonuc-II-like"/>
</dbReference>
<protein>
    <submittedName>
        <fullName evidence="1">Endonuclease I</fullName>
    </submittedName>
</protein>
<keyword evidence="1" id="KW-0540">Nuclease</keyword>
<dbReference type="GO" id="GO:0015074">
    <property type="term" value="P:DNA integration"/>
    <property type="evidence" value="ECO:0007669"/>
    <property type="project" value="InterPro"/>
</dbReference>
<reference evidence="1" key="1">
    <citation type="submission" date="2020-04" db="EMBL/GenBank/DDBJ databases">
        <authorList>
            <person name="Chiriac C."/>
            <person name="Salcher M."/>
            <person name="Ghai R."/>
            <person name="Kavagutti S V."/>
        </authorList>
    </citation>
    <scope>NUCLEOTIDE SEQUENCE</scope>
</reference>